<dbReference type="CDD" id="cd22907">
    <property type="entry name" value="HFD_NFYB"/>
    <property type="match status" value="1"/>
</dbReference>
<evidence type="ECO:0000256" key="8">
    <source>
        <dbReference type="PROSITE-ProRule" id="PRU00191"/>
    </source>
</evidence>
<dbReference type="Gene3D" id="1.10.20.10">
    <property type="entry name" value="Histone, subunit A"/>
    <property type="match status" value="1"/>
</dbReference>
<feature type="compositionally biased region" description="Polar residues" evidence="9">
    <location>
        <begin position="541"/>
        <end position="573"/>
    </location>
</feature>
<dbReference type="SMART" id="SM00904">
    <property type="entry name" value="Flavokinase"/>
    <property type="match status" value="1"/>
</dbReference>
<feature type="domain" description="SH2" evidence="10">
    <location>
        <begin position="1228"/>
        <end position="1321"/>
    </location>
</feature>
<dbReference type="EC" id="2.7.1.26" evidence="2"/>
<evidence type="ECO:0000256" key="6">
    <source>
        <dbReference type="ARBA" id="ARBA00022741"/>
    </source>
</evidence>
<evidence type="ECO:0000259" key="10">
    <source>
        <dbReference type="PROSITE" id="PS50001"/>
    </source>
</evidence>
<name>A0AA39LI95_9BILA</name>
<feature type="compositionally biased region" description="Polar residues" evidence="9">
    <location>
        <begin position="997"/>
        <end position="1013"/>
    </location>
</feature>
<dbReference type="PRINTS" id="PR00615">
    <property type="entry name" value="CCAATSUBUNTA"/>
</dbReference>
<feature type="compositionally biased region" description="Basic and acidic residues" evidence="9">
    <location>
        <begin position="521"/>
        <end position="540"/>
    </location>
</feature>
<dbReference type="InterPro" id="IPR003958">
    <property type="entry name" value="CBFA_NFYB_domain"/>
</dbReference>
<dbReference type="Pfam" id="PF01687">
    <property type="entry name" value="Flavokinase"/>
    <property type="match status" value="1"/>
</dbReference>
<feature type="region of interest" description="Disordered" evidence="9">
    <location>
        <begin position="511"/>
        <end position="589"/>
    </location>
</feature>
<keyword evidence="3" id="KW-0285">Flavoprotein</keyword>
<dbReference type="FunFam" id="1.10.20.10:FF:000099">
    <property type="entry name" value="nuclear transcription factor Y subunit beta"/>
    <property type="match status" value="1"/>
</dbReference>
<dbReference type="InterPro" id="IPR000980">
    <property type="entry name" value="SH2"/>
</dbReference>
<dbReference type="Pfam" id="PF00017">
    <property type="entry name" value="SH2"/>
    <property type="match status" value="1"/>
</dbReference>
<gene>
    <name evidence="11" type="ORF">QR680_002400</name>
</gene>
<dbReference type="Proteomes" id="UP001175271">
    <property type="component" value="Unassembled WGS sequence"/>
</dbReference>
<dbReference type="GO" id="GO:0005737">
    <property type="term" value="C:cytoplasm"/>
    <property type="evidence" value="ECO:0007669"/>
    <property type="project" value="TreeGrafter"/>
</dbReference>
<evidence type="ECO:0000256" key="5">
    <source>
        <dbReference type="ARBA" id="ARBA00022679"/>
    </source>
</evidence>
<dbReference type="GO" id="GO:0009231">
    <property type="term" value="P:riboflavin biosynthetic process"/>
    <property type="evidence" value="ECO:0007669"/>
    <property type="project" value="InterPro"/>
</dbReference>
<proteinExistence type="predicted"/>
<organism evidence="11 12">
    <name type="scientific">Steinernema hermaphroditum</name>
    <dbReference type="NCBI Taxonomy" id="289476"/>
    <lineage>
        <taxon>Eukaryota</taxon>
        <taxon>Metazoa</taxon>
        <taxon>Ecdysozoa</taxon>
        <taxon>Nematoda</taxon>
        <taxon>Chromadorea</taxon>
        <taxon>Rhabditida</taxon>
        <taxon>Tylenchina</taxon>
        <taxon>Panagrolaimomorpha</taxon>
        <taxon>Strongyloidoidea</taxon>
        <taxon>Steinernematidae</taxon>
        <taxon>Steinernema</taxon>
    </lineage>
</organism>
<dbReference type="Pfam" id="PF00808">
    <property type="entry name" value="CBFD_NFYB_HMF"/>
    <property type="match status" value="1"/>
</dbReference>
<feature type="region of interest" description="Disordered" evidence="9">
    <location>
        <begin position="1158"/>
        <end position="1178"/>
    </location>
</feature>
<feature type="region of interest" description="Disordered" evidence="9">
    <location>
        <begin position="1"/>
        <end position="36"/>
    </location>
</feature>
<evidence type="ECO:0000256" key="9">
    <source>
        <dbReference type="SAM" id="MobiDB-lite"/>
    </source>
</evidence>
<feature type="region of interest" description="Disordered" evidence="9">
    <location>
        <begin position="319"/>
        <end position="351"/>
    </location>
</feature>
<comment type="caution">
    <text evidence="11">The sequence shown here is derived from an EMBL/GenBank/DDBJ whole genome shotgun (WGS) entry which is preliminary data.</text>
</comment>
<dbReference type="SUPFAM" id="SSF82114">
    <property type="entry name" value="Riboflavin kinase-like"/>
    <property type="match status" value="1"/>
</dbReference>
<dbReference type="GO" id="GO:0008531">
    <property type="term" value="F:riboflavin kinase activity"/>
    <property type="evidence" value="ECO:0007669"/>
    <property type="project" value="UniProtKB-EC"/>
</dbReference>
<evidence type="ECO:0000313" key="12">
    <source>
        <dbReference type="Proteomes" id="UP001175271"/>
    </source>
</evidence>
<dbReference type="Gene3D" id="2.40.30.30">
    <property type="entry name" value="Riboflavin kinase-like"/>
    <property type="match status" value="1"/>
</dbReference>
<dbReference type="FunFam" id="3.30.505.10:FF:000096">
    <property type="entry name" value="SH2 domain-containing protein 4B-like"/>
    <property type="match status" value="1"/>
</dbReference>
<dbReference type="SUPFAM" id="SSF47113">
    <property type="entry name" value="Histone-fold"/>
    <property type="match status" value="1"/>
</dbReference>
<comment type="pathway">
    <text evidence="1">Cofactor biosynthesis; FMN biosynthesis; FMN from riboflavin (ATP route): step 1/1.</text>
</comment>
<dbReference type="Gene3D" id="3.30.505.10">
    <property type="entry name" value="SH2 domain"/>
    <property type="match status" value="1"/>
</dbReference>
<dbReference type="EMBL" id="JAUCMV010000005">
    <property type="protein sequence ID" value="KAK0398044.1"/>
    <property type="molecule type" value="Genomic_DNA"/>
</dbReference>
<accession>A0AA39LI95</accession>
<keyword evidence="5" id="KW-0808">Transferase</keyword>
<dbReference type="PROSITE" id="PS50001">
    <property type="entry name" value="SH2"/>
    <property type="match status" value="1"/>
</dbReference>
<feature type="region of interest" description="Disordered" evidence="9">
    <location>
        <begin position="209"/>
        <end position="233"/>
    </location>
</feature>
<dbReference type="PANTHER" id="PTHR14388:SF17">
    <property type="entry name" value="SH2 DOMAIN-CONTAINING PROTEIN"/>
    <property type="match status" value="1"/>
</dbReference>
<keyword evidence="7" id="KW-0067">ATP-binding</keyword>
<sequence>MMTDDEEYSEKGMPHLSSEVENGDDEGVEPPNKKQKMILEQERFLPIANISRIMKRNLPSNGKLSKEAKECIQESVSEFISFLASEASDNCADEKRKTITAEDLLTALRNLGFDNYHEPLKEYLRKYREANKLDKGICAPASVLSPEGTLRHIEPAGHQMSPPGPTSAAPQPQNCHMKSDSSDSIHAQTHNTYEAVGGNDGNLRIAQKPTVSSEQPGTSTATATEVRSPPGFQSLPIIVDQSTGQQYITVQQPNGQQALWPVQISSSISGAPVFTVTQGQRVSSTATSEAATTSNSQMQTTTGMDAGFRRICFDAEDRPPPSYWKNVASSSSTSPPPPQGNSSPAPKNNVVVTADGNKVKSRIDPQEWVKAPEFVPRHRKTLAHSFGVPNEPLLGDIADPSLSFHADVPPPFTPNGNFFPEMTFGNELHMQQSVHQYQPQPMPLMKPRGLLPAMMPRPPLPGRMGMPAPPQMPLTRAAAPNLSFVPNGYTANVTSLNTGCGVAIPAIVLKKKRKRRHKKAKDMSEMLSKPETEPSEEMTREVTSTSDELSTRESSQYIGAHSSSFPDHLNTLSEEPEDESESRQLIGGSCPDLSEAQLQMWDDILFKAIVTDSEKKKTAIVEPTLNPGVQTSIMQTSICEVCPPAIFDALNEAVHADGIRSKEVRMLDKMLSGHPMEESFNETTMVDRLRQEHFRKEKVGTNDATTVKSLQKEIEDLDFKPVYSEYGYPQINNDKIQMTTFHHDTNTIDTVLVPRRQKDGGFVEDCFEGMQIRVNAFDNCDDLALSDSDCPEPSRFQQMQWALQRNSKQYVAEWLPPERMYIDPELLEALGEEQKQMLFIKMREEQLRRWRVNEERLEKMEAESARKPQMESNKRGVQWLTGTDGEVWVWVMGEHSTDRTIEQIIEEEEKEKARELAEKEVLMDGVLDNNDVSFTLSDASLEEQALKNQLSQMKVTPVSSGTYDNNKLRGIESVESYNPRATASYTPFASYDHIRDSSPSAEQQNGTKMTSAKSRIGPPLPVKPAKFLSSPSQSNWMASLPQTSANSESLRVSSNDVATLQNNNSYRTNMNAHVHQQPHAEPSVVQMRMNGGRNHRNNVDEEINKRQSEIFEQMQEKRERLQREAEREVERQRLAWEDQEKKAREAEAQIREIAMKAREQHRKQSLRTSTSILPALKDSNATSLRDAIKNLPRPPRPPSRKAIVEWFKKEEVPRGTGLDPRTKQPALWFHGIISRDEAENLLSNKPSGSFLVRVSERIWGYTVSYVVGDGSSKHFLIEKIADGYQFLGTNQVVHGQLYDLITYHETAPITSKGKEILKWSVGQVSAVPDHAELFELPLSNVFGGLLPDPTSIMRYTKINDLPHFIQGVVVHGFGRGGKQLGCPTANLDEMAVNQLPEKFPCGVYYGLAQVGCGGLHKMVMSVGWNPHFHNEKKTVEIHILHKFPSDFYNSHIRAVALGFIREMRSFQSLDELMDAIKDDISFAGKKLDLLDMNEYEDLDFFRMKG</sequence>
<evidence type="ECO:0000256" key="4">
    <source>
        <dbReference type="ARBA" id="ARBA00022643"/>
    </source>
</evidence>
<feature type="compositionally biased region" description="Polar residues" evidence="9">
    <location>
        <begin position="209"/>
        <end position="225"/>
    </location>
</feature>
<dbReference type="InterPro" id="IPR009072">
    <property type="entry name" value="Histone-fold"/>
</dbReference>
<evidence type="ECO:0000256" key="1">
    <source>
        <dbReference type="ARBA" id="ARBA00005201"/>
    </source>
</evidence>
<evidence type="ECO:0000256" key="2">
    <source>
        <dbReference type="ARBA" id="ARBA00012105"/>
    </source>
</evidence>
<evidence type="ECO:0000313" key="11">
    <source>
        <dbReference type="EMBL" id="KAK0398044.1"/>
    </source>
</evidence>
<dbReference type="SUPFAM" id="SSF55550">
    <property type="entry name" value="SH2 domain"/>
    <property type="match status" value="1"/>
</dbReference>
<evidence type="ECO:0000256" key="7">
    <source>
        <dbReference type="ARBA" id="ARBA00022840"/>
    </source>
</evidence>
<dbReference type="InterPro" id="IPR015865">
    <property type="entry name" value="Riboflavin_kinase_bac/euk"/>
</dbReference>
<keyword evidence="8" id="KW-0727">SH2 domain</keyword>
<dbReference type="PANTHER" id="PTHR14388">
    <property type="entry name" value="T CELL-SPECIFIC ADAPTER PROTEIN TSAD"/>
    <property type="match status" value="1"/>
</dbReference>
<protein>
    <recommendedName>
        <fullName evidence="2">riboflavin kinase</fullName>
        <ecNumber evidence="2">2.7.1.26</ecNumber>
    </recommendedName>
</protein>
<evidence type="ECO:0000256" key="3">
    <source>
        <dbReference type="ARBA" id="ARBA00022630"/>
    </source>
</evidence>
<feature type="compositionally biased region" description="Basic residues" evidence="9">
    <location>
        <begin position="511"/>
        <end position="520"/>
    </location>
</feature>
<dbReference type="InterPro" id="IPR023465">
    <property type="entry name" value="Riboflavin_kinase_dom_sf"/>
</dbReference>
<keyword evidence="4" id="KW-0288">FMN</keyword>
<dbReference type="SMART" id="SM00252">
    <property type="entry name" value="SH2"/>
    <property type="match status" value="1"/>
</dbReference>
<dbReference type="GO" id="GO:0005524">
    <property type="term" value="F:ATP binding"/>
    <property type="evidence" value="ECO:0007669"/>
    <property type="project" value="UniProtKB-KW"/>
</dbReference>
<feature type="region of interest" description="Disordered" evidence="9">
    <location>
        <begin position="153"/>
        <end position="186"/>
    </location>
</feature>
<reference evidence="11" key="1">
    <citation type="submission" date="2023-06" db="EMBL/GenBank/DDBJ databases">
        <title>Genomic analysis of the entomopathogenic nematode Steinernema hermaphroditum.</title>
        <authorList>
            <person name="Schwarz E.M."/>
            <person name="Heppert J.K."/>
            <person name="Baniya A."/>
            <person name="Schwartz H.T."/>
            <person name="Tan C.-H."/>
            <person name="Antoshechkin I."/>
            <person name="Sternberg P.W."/>
            <person name="Goodrich-Blair H."/>
            <person name="Dillman A.R."/>
        </authorList>
    </citation>
    <scope>NUCLEOTIDE SEQUENCE</scope>
    <source>
        <strain evidence="11">PS9179</strain>
        <tissue evidence="11">Whole animal</tissue>
    </source>
</reference>
<dbReference type="GO" id="GO:0046982">
    <property type="term" value="F:protein heterodimerization activity"/>
    <property type="evidence" value="ECO:0007669"/>
    <property type="project" value="InterPro"/>
</dbReference>
<dbReference type="InterPro" id="IPR036860">
    <property type="entry name" value="SH2_dom_sf"/>
</dbReference>
<keyword evidence="12" id="KW-1185">Reference proteome</keyword>
<feature type="region of interest" description="Disordered" evidence="9">
    <location>
        <begin position="993"/>
        <end position="1019"/>
    </location>
</feature>
<keyword evidence="6" id="KW-0547">Nucleotide-binding</keyword>